<comment type="caution">
    <text evidence="1">The sequence shown here is derived from an EMBL/GenBank/DDBJ whole genome shotgun (WGS) entry which is preliminary data.</text>
</comment>
<dbReference type="EMBL" id="CAWUFR010000665">
    <property type="protein sequence ID" value="CAK6980252.1"/>
    <property type="molecule type" value="Genomic_DNA"/>
</dbReference>
<accession>A0AAV1QBF5</accession>
<proteinExistence type="predicted"/>
<reference evidence="1 2" key="1">
    <citation type="submission" date="2024-01" db="EMBL/GenBank/DDBJ databases">
        <authorList>
            <person name="Alioto T."/>
            <person name="Alioto T."/>
            <person name="Gomez Garrido J."/>
        </authorList>
    </citation>
    <scope>NUCLEOTIDE SEQUENCE [LARGE SCALE GENOMIC DNA]</scope>
</reference>
<keyword evidence="2" id="KW-1185">Reference proteome</keyword>
<organism evidence="1 2">
    <name type="scientific">Scomber scombrus</name>
    <name type="common">Atlantic mackerel</name>
    <name type="synonym">Scomber vernalis</name>
    <dbReference type="NCBI Taxonomy" id="13677"/>
    <lineage>
        <taxon>Eukaryota</taxon>
        <taxon>Metazoa</taxon>
        <taxon>Chordata</taxon>
        <taxon>Craniata</taxon>
        <taxon>Vertebrata</taxon>
        <taxon>Euteleostomi</taxon>
        <taxon>Actinopterygii</taxon>
        <taxon>Neopterygii</taxon>
        <taxon>Teleostei</taxon>
        <taxon>Neoteleostei</taxon>
        <taxon>Acanthomorphata</taxon>
        <taxon>Pelagiaria</taxon>
        <taxon>Scombriformes</taxon>
        <taxon>Scombridae</taxon>
        <taxon>Scomber</taxon>
    </lineage>
</organism>
<dbReference type="Proteomes" id="UP001314229">
    <property type="component" value="Unassembled WGS sequence"/>
</dbReference>
<dbReference type="AlphaFoldDB" id="A0AAV1QBF5"/>
<feature type="non-terminal residue" evidence="1">
    <location>
        <position position="1"/>
    </location>
</feature>
<gene>
    <name evidence="1" type="ORF">FSCOSCO3_A016342</name>
</gene>
<name>A0AAV1QBF5_SCOSC</name>
<sequence>RQLTVNSDRVLNHLTHWKEARIIQHAKGVRATRDITFTSLFLNQAEQGKQARKQQ</sequence>
<protein>
    <submittedName>
        <fullName evidence="1">Uncharacterized protein</fullName>
    </submittedName>
</protein>
<evidence type="ECO:0000313" key="1">
    <source>
        <dbReference type="EMBL" id="CAK6980252.1"/>
    </source>
</evidence>
<evidence type="ECO:0000313" key="2">
    <source>
        <dbReference type="Proteomes" id="UP001314229"/>
    </source>
</evidence>